<feature type="region of interest" description="Disordered" evidence="1">
    <location>
        <begin position="146"/>
        <end position="191"/>
    </location>
</feature>
<protein>
    <submittedName>
        <fullName evidence="3">Ubiquilin</fullName>
    </submittedName>
</protein>
<keyword evidence="4" id="KW-1185">Reference proteome</keyword>
<name>A0A2H9TGR0_9FUNG</name>
<accession>A0A2H9TGR0</accession>
<dbReference type="PROSITE" id="PS50053">
    <property type="entry name" value="UBIQUITIN_2"/>
    <property type="match status" value="1"/>
</dbReference>
<dbReference type="PANTHER" id="PTHR15204">
    <property type="entry name" value="LARGE PROLINE-RICH PROTEIN BAG6"/>
    <property type="match status" value="1"/>
</dbReference>
<dbReference type="EMBL" id="MTSL01000201">
    <property type="protein sequence ID" value="PJF16921.1"/>
    <property type="molecule type" value="Genomic_DNA"/>
</dbReference>
<organism evidence="3 4">
    <name type="scientific">Paramicrosporidium saccamoebae</name>
    <dbReference type="NCBI Taxonomy" id="1246581"/>
    <lineage>
        <taxon>Eukaryota</taxon>
        <taxon>Fungi</taxon>
        <taxon>Fungi incertae sedis</taxon>
        <taxon>Cryptomycota</taxon>
        <taxon>Cryptomycota incertae sedis</taxon>
        <taxon>Paramicrosporidium</taxon>
    </lineage>
</organism>
<sequence length="341" mass="37071">MYAILVSCGREATGGREPDSIMLCFYKGGMAGEVATVEELRTQIRLATEVAEARQRIIYRGRVLKVGQLLSTYGLEDGSILHMVERPLDAPEMSSEQPHPQRGPFPRAGMMFHSLEVDPNMGPLSMAGQVTQSLMGAFSHLFGQDAQSGASGPITGPSQSAEAAPNSSTHSTTPPRVNSRPSRRIADAGGTGEHYIFRTETKRALLSLSAELRRICTFSDGADIFPLEHPFSVLKPPLTDIDDAELISNLQSFESAYLMLASGCRELHEGMSRGILAQDQLYNLAAILQEIPLLMIVQRRLLSTLRARPNGQFEIPATMDMPGILNHVNNPSEGTPGEPSE</sequence>
<feature type="domain" description="Ubiquitin-like" evidence="2">
    <location>
        <begin position="36"/>
        <end position="90"/>
    </location>
</feature>
<evidence type="ECO:0000259" key="2">
    <source>
        <dbReference type="PROSITE" id="PS50053"/>
    </source>
</evidence>
<dbReference type="GO" id="GO:0051787">
    <property type="term" value="F:misfolded protein binding"/>
    <property type="evidence" value="ECO:0007669"/>
    <property type="project" value="TreeGrafter"/>
</dbReference>
<dbReference type="GO" id="GO:0071818">
    <property type="term" value="C:BAT3 complex"/>
    <property type="evidence" value="ECO:0007669"/>
    <property type="project" value="TreeGrafter"/>
</dbReference>
<evidence type="ECO:0000313" key="3">
    <source>
        <dbReference type="EMBL" id="PJF16921.1"/>
    </source>
</evidence>
<dbReference type="PANTHER" id="PTHR15204:SF0">
    <property type="entry name" value="LARGE PROLINE-RICH PROTEIN BAG6"/>
    <property type="match status" value="1"/>
</dbReference>
<dbReference type="AlphaFoldDB" id="A0A2H9TGR0"/>
<reference evidence="3 4" key="1">
    <citation type="submission" date="2016-10" db="EMBL/GenBank/DDBJ databases">
        <title>The genome of Paramicrosporidium saccamoebae is the missing link in understanding Cryptomycota and Microsporidia evolution.</title>
        <authorList>
            <person name="Quandt C.A."/>
            <person name="Beaudet D."/>
            <person name="Corsaro D."/>
            <person name="Michel R."/>
            <person name="Corradi N."/>
            <person name="James T."/>
        </authorList>
    </citation>
    <scope>NUCLEOTIDE SEQUENCE [LARGE SCALE GENOMIC DNA]</scope>
    <source>
        <strain evidence="3 4">KSL3</strain>
    </source>
</reference>
<dbReference type="SUPFAM" id="SSF54236">
    <property type="entry name" value="Ubiquitin-like"/>
    <property type="match status" value="1"/>
</dbReference>
<dbReference type="Proteomes" id="UP000240830">
    <property type="component" value="Unassembled WGS sequence"/>
</dbReference>
<comment type="caution">
    <text evidence="3">The sequence shown here is derived from an EMBL/GenBank/DDBJ whole genome shotgun (WGS) entry which is preliminary data.</text>
</comment>
<dbReference type="GO" id="GO:0031593">
    <property type="term" value="F:polyubiquitin modification-dependent protein binding"/>
    <property type="evidence" value="ECO:0007669"/>
    <property type="project" value="TreeGrafter"/>
</dbReference>
<dbReference type="InterPro" id="IPR000626">
    <property type="entry name" value="Ubiquitin-like_dom"/>
</dbReference>
<feature type="compositionally biased region" description="Polar residues" evidence="1">
    <location>
        <begin position="146"/>
        <end position="180"/>
    </location>
</feature>
<dbReference type="Gene3D" id="3.10.20.90">
    <property type="entry name" value="Phosphatidylinositol 3-kinase Catalytic Subunit, Chain A, domain 1"/>
    <property type="match status" value="1"/>
</dbReference>
<dbReference type="InterPro" id="IPR029071">
    <property type="entry name" value="Ubiquitin-like_domsf"/>
</dbReference>
<evidence type="ECO:0000313" key="4">
    <source>
        <dbReference type="Proteomes" id="UP000240830"/>
    </source>
</evidence>
<proteinExistence type="predicted"/>
<dbReference type="Pfam" id="PF00240">
    <property type="entry name" value="ubiquitin"/>
    <property type="match status" value="1"/>
</dbReference>
<dbReference type="GO" id="GO:0036503">
    <property type="term" value="P:ERAD pathway"/>
    <property type="evidence" value="ECO:0007669"/>
    <property type="project" value="TreeGrafter"/>
</dbReference>
<evidence type="ECO:0000256" key="1">
    <source>
        <dbReference type="SAM" id="MobiDB-lite"/>
    </source>
</evidence>
<dbReference type="OrthoDB" id="419317at2759"/>
<gene>
    <name evidence="3" type="ORF">PSACC_03256</name>
</gene>